<evidence type="ECO:0000259" key="9">
    <source>
        <dbReference type="PROSITE" id="PS51379"/>
    </source>
</evidence>
<keyword evidence="7" id="KW-0003">3Fe-4S</keyword>
<accession>A0A0B5F2F6</accession>
<dbReference type="Pfam" id="PF13370">
    <property type="entry name" value="Fer4_13"/>
    <property type="match status" value="1"/>
</dbReference>
<keyword evidence="6 8" id="KW-0411">Iron-sulfur</keyword>
<dbReference type="PRINTS" id="PR00352">
    <property type="entry name" value="3FE4SFRDOXIN"/>
</dbReference>
<keyword evidence="11" id="KW-1185">Reference proteome</keyword>
<proteinExistence type="predicted"/>
<reference evidence="10 11" key="1">
    <citation type="submission" date="2015-01" db="EMBL/GenBank/DDBJ databases">
        <title>Enhanced salinomycin production by adjusting the supply of polyketide extender units in Streptomyce albus DSM 41398.</title>
        <authorList>
            <person name="Lu C."/>
        </authorList>
    </citation>
    <scope>NUCLEOTIDE SEQUENCE [LARGE SCALE GENOMIC DNA]</scope>
    <source>
        <strain evidence="11">ATCC 21838 / DSM 41398 / FERM P-419 / JCM 4703 / NBRC 107858</strain>
    </source>
</reference>
<keyword evidence="3 8" id="KW-0479">Metal-binding</keyword>
<dbReference type="InterPro" id="IPR001080">
    <property type="entry name" value="3Fe4S_ferredoxin"/>
</dbReference>
<dbReference type="GO" id="GO:0009055">
    <property type="term" value="F:electron transfer activity"/>
    <property type="evidence" value="ECO:0007669"/>
    <property type="project" value="UniProtKB-UniRule"/>
</dbReference>
<evidence type="ECO:0000256" key="3">
    <source>
        <dbReference type="ARBA" id="ARBA00022723"/>
    </source>
</evidence>
<keyword evidence="5 8" id="KW-0408">Iron</keyword>
<evidence type="ECO:0000313" key="10">
    <source>
        <dbReference type="EMBL" id="AJE84502.1"/>
    </source>
</evidence>
<protein>
    <recommendedName>
        <fullName evidence="8">Ferredoxin</fullName>
    </recommendedName>
</protein>
<dbReference type="Gene3D" id="3.30.70.20">
    <property type="match status" value="1"/>
</dbReference>
<evidence type="ECO:0000256" key="8">
    <source>
        <dbReference type="RuleBase" id="RU368020"/>
    </source>
</evidence>
<evidence type="ECO:0000313" key="11">
    <source>
        <dbReference type="Proteomes" id="UP000031523"/>
    </source>
</evidence>
<comment type="function">
    <text evidence="8">Ferredoxins are iron-sulfur proteins that transfer electrons in a wide variety of metabolic reactions.</text>
</comment>
<evidence type="ECO:0000256" key="6">
    <source>
        <dbReference type="ARBA" id="ARBA00023014"/>
    </source>
</evidence>
<dbReference type="SUPFAM" id="SSF54862">
    <property type="entry name" value="4Fe-4S ferredoxins"/>
    <property type="match status" value="1"/>
</dbReference>
<dbReference type="InterPro" id="IPR017896">
    <property type="entry name" value="4Fe4S_Fe-S-bd"/>
</dbReference>
<gene>
    <name evidence="10" type="ORF">SLNWT_4126</name>
</gene>
<dbReference type="AlphaFoldDB" id="A0A0B5F2F6"/>
<name>A0A0B5F2F6_STRA4</name>
<evidence type="ECO:0000256" key="4">
    <source>
        <dbReference type="ARBA" id="ARBA00022982"/>
    </source>
</evidence>
<feature type="domain" description="4Fe-4S ferredoxin-type" evidence="9">
    <location>
        <begin position="1"/>
        <end position="27"/>
    </location>
</feature>
<comment type="cofactor">
    <cofactor evidence="1">
        <name>[3Fe-4S] cluster</name>
        <dbReference type="ChEBI" id="CHEBI:21137"/>
    </cofactor>
</comment>
<dbReference type="GO" id="GO:0051538">
    <property type="term" value="F:3 iron, 4 sulfur cluster binding"/>
    <property type="evidence" value="ECO:0007669"/>
    <property type="project" value="UniProtKB-KW"/>
</dbReference>
<dbReference type="Proteomes" id="UP000031523">
    <property type="component" value="Chromosome"/>
</dbReference>
<dbReference type="InterPro" id="IPR051269">
    <property type="entry name" value="Fe-S_cluster_ET"/>
</dbReference>
<dbReference type="EMBL" id="CP010519">
    <property type="protein sequence ID" value="AJE84502.1"/>
    <property type="molecule type" value="Genomic_DNA"/>
</dbReference>
<keyword evidence="2 8" id="KW-0813">Transport</keyword>
<evidence type="ECO:0000256" key="1">
    <source>
        <dbReference type="ARBA" id="ARBA00001927"/>
    </source>
</evidence>
<evidence type="ECO:0000256" key="7">
    <source>
        <dbReference type="ARBA" id="ARBA00023291"/>
    </source>
</evidence>
<evidence type="ECO:0000256" key="2">
    <source>
        <dbReference type="ARBA" id="ARBA00022448"/>
    </source>
</evidence>
<organism evidence="10 11">
    <name type="scientific">Streptomyces albus (strain ATCC 21838 / DSM 41398 / FERM P-419 / JCM 4703 / NBRC 107858)</name>
    <dbReference type="NCBI Taxonomy" id="1081613"/>
    <lineage>
        <taxon>Bacteria</taxon>
        <taxon>Bacillati</taxon>
        <taxon>Actinomycetota</taxon>
        <taxon>Actinomycetes</taxon>
        <taxon>Kitasatosporales</taxon>
        <taxon>Streptomycetaceae</taxon>
        <taxon>Streptomyces</taxon>
    </lineage>
</organism>
<evidence type="ECO:0000256" key="5">
    <source>
        <dbReference type="ARBA" id="ARBA00023004"/>
    </source>
</evidence>
<keyword evidence="4 8" id="KW-0249">Electron transport</keyword>
<dbReference type="PROSITE" id="PS51379">
    <property type="entry name" value="4FE4S_FER_2"/>
    <property type="match status" value="1"/>
</dbReference>
<sequence length="62" mass="6820">MEVDPDRCVGAGQCAFIAPEFFTQDDEGTSEVLPGREETEDDPLLHEAADACPVRAITIRER</sequence>
<dbReference type="PANTHER" id="PTHR36923">
    <property type="entry name" value="FERREDOXIN"/>
    <property type="match status" value="1"/>
</dbReference>
<dbReference type="GO" id="GO:0005506">
    <property type="term" value="F:iron ion binding"/>
    <property type="evidence" value="ECO:0007669"/>
    <property type="project" value="UniProtKB-UniRule"/>
</dbReference>
<dbReference type="KEGG" id="sals:SLNWT_4126"/>
<dbReference type="PANTHER" id="PTHR36923:SF3">
    <property type="entry name" value="FERREDOXIN"/>
    <property type="match status" value="1"/>
</dbReference>